<gene>
    <name evidence="2" type="ORF">E2C01_083373</name>
</gene>
<comment type="caution">
    <text evidence="2">The sequence shown here is derived from an EMBL/GenBank/DDBJ whole genome shotgun (WGS) entry which is preliminary data.</text>
</comment>
<name>A0A5B7J6E8_PORTR</name>
<protein>
    <submittedName>
        <fullName evidence="2">Uncharacterized protein</fullName>
    </submittedName>
</protein>
<sequence length="97" mass="11280">MKDSYLTVEKEIRFLSEMIAMVIEKHDQLIEENQELREMCDKQEKVEMKNDTKKTLNEIKRENSTLKDRCENCEVGLQDLKAKLDTNVGTGKGISKT</sequence>
<dbReference type="EMBL" id="VSRR010077899">
    <property type="protein sequence ID" value="MPC88468.1"/>
    <property type="molecule type" value="Genomic_DNA"/>
</dbReference>
<proteinExistence type="predicted"/>
<evidence type="ECO:0000256" key="1">
    <source>
        <dbReference type="SAM" id="Coils"/>
    </source>
</evidence>
<evidence type="ECO:0000313" key="2">
    <source>
        <dbReference type="EMBL" id="MPC88468.1"/>
    </source>
</evidence>
<keyword evidence="1" id="KW-0175">Coiled coil</keyword>
<reference evidence="2 3" key="1">
    <citation type="submission" date="2019-05" db="EMBL/GenBank/DDBJ databases">
        <title>Another draft genome of Portunus trituberculatus and its Hox gene families provides insights of decapod evolution.</title>
        <authorList>
            <person name="Jeong J.-H."/>
            <person name="Song I."/>
            <person name="Kim S."/>
            <person name="Choi T."/>
            <person name="Kim D."/>
            <person name="Ryu S."/>
            <person name="Kim W."/>
        </authorList>
    </citation>
    <scope>NUCLEOTIDE SEQUENCE [LARGE SCALE GENOMIC DNA]</scope>
    <source>
        <tissue evidence="2">Muscle</tissue>
    </source>
</reference>
<dbReference type="AlphaFoldDB" id="A0A5B7J6E8"/>
<accession>A0A5B7J6E8</accession>
<organism evidence="2 3">
    <name type="scientific">Portunus trituberculatus</name>
    <name type="common">Swimming crab</name>
    <name type="synonym">Neptunus trituberculatus</name>
    <dbReference type="NCBI Taxonomy" id="210409"/>
    <lineage>
        <taxon>Eukaryota</taxon>
        <taxon>Metazoa</taxon>
        <taxon>Ecdysozoa</taxon>
        <taxon>Arthropoda</taxon>
        <taxon>Crustacea</taxon>
        <taxon>Multicrustacea</taxon>
        <taxon>Malacostraca</taxon>
        <taxon>Eumalacostraca</taxon>
        <taxon>Eucarida</taxon>
        <taxon>Decapoda</taxon>
        <taxon>Pleocyemata</taxon>
        <taxon>Brachyura</taxon>
        <taxon>Eubrachyura</taxon>
        <taxon>Portunoidea</taxon>
        <taxon>Portunidae</taxon>
        <taxon>Portuninae</taxon>
        <taxon>Portunus</taxon>
    </lineage>
</organism>
<dbReference type="Proteomes" id="UP000324222">
    <property type="component" value="Unassembled WGS sequence"/>
</dbReference>
<feature type="coiled-coil region" evidence="1">
    <location>
        <begin position="19"/>
        <end position="69"/>
    </location>
</feature>
<keyword evidence="3" id="KW-1185">Reference proteome</keyword>
<evidence type="ECO:0000313" key="3">
    <source>
        <dbReference type="Proteomes" id="UP000324222"/>
    </source>
</evidence>